<evidence type="ECO:0000256" key="2">
    <source>
        <dbReference type="ARBA" id="ARBA00023015"/>
    </source>
</evidence>
<organism evidence="5 6">
    <name type="scientific">Colwellia echini</name>
    <dbReference type="NCBI Taxonomy" id="1982103"/>
    <lineage>
        <taxon>Bacteria</taxon>
        <taxon>Pseudomonadati</taxon>
        <taxon>Pseudomonadota</taxon>
        <taxon>Gammaproteobacteria</taxon>
        <taxon>Alteromonadales</taxon>
        <taxon>Colwelliaceae</taxon>
        <taxon>Colwellia</taxon>
    </lineage>
</organism>
<dbReference type="Pfam" id="PF03965">
    <property type="entry name" value="Penicillinase_R"/>
    <property type="match status" value="1"/>
</dbReference>
<evidence type="ECO:0000313" key="6">
    <source>
        <dbReference type="Proteomes" id="UP000815846"/>
    </source>
</evidence>
<evidence type="ECO:0000256" key="3">
    <source>
        <dbReference type="ARBA" id="ARBA00023125"/>
    </source>
</evidence>
<sequence>MVSKIASKNGGLIGWLGIKRQASSTPVLGERELAVLETLWNEQTEPALSAQQILEKLPNSTISLNTVQSTIERLHRKNVLLRKKQGRAYFYQAAISKSDIIHNLLSDITNELAQGDMSPMISGFLKFLSNETKENKQSVMDELKTLHAEPDIKTTDKSKD</sequence>
<keyword evidence="2" id="KW-0805">Transcription regulation</keyword>
<dbReference type="SUPFAM" id="SSF46785">
    <property type="entry name" value="Winged helix' DNA-binding domain"/>
    <property type="match status" value="1"/>
</dbReference>
<dbReference type="Gene3D" id="1.10.10.10">
    <property type="entry name" value="Winged helix-like DNA-binding domain superfamily/Winged helix DNA-binding domain"/>
    <property type="match status" value="1"/>
</dbReference>
<accession>A0ABY3MV75</accession>
<dbReference type="Proteomes" id="UP000815846">
    <property type="component" value="Unassembled WGS sequence"/>
</dbReference>
<gene>
    <name evidence="5" type="ORF">CWS31_012760</name>
</gene>
<protein>
    <submittedName>
        <fullName evidence="5">BlaI/MecI/CopY family transcriptional regulator</fullName>
    </submittedName>
</protein>
<evidence type="ECO:0000313" key="5">
    <source>
        <dbReference type="EMBL" id="TYK64992.1"/>
    </source>
</evidence>
<dbReference type="EMBL" id="PJAI02000015">
    <property type="protein sequence ID" value="TYK64992.1"/>
    <property type="molecule type" value="Genomic_DNA"/>
</dbReference>
<evidence type="ECO:0000256" key="4">
    <source>
        <dbReference type="ARBA" id="ARBA00023163"/>
    </source>
</evidence>
<keyword evidence="4" id="KW-0804">Transcription</keyword>
<dbReference type="RefSeq" id="WP_101342639.1">
    <property type="nucleotide sequence ID" value="NZ_PJAI02000015.1"/>
</dbReference>
<keyword evidence="3" id="KW-0238">DNA-binding</keyword>
<comment type="caution">
    <text evidence="5">The sequence shown here is derived from an EMBL/GenBank/DDBJ whole genome shotgun (WGS) entry which is preliminary data.</text>
</comment>
<reference evidence="5 6" key="1">
    <citation type="submission" date="2019-08" db="EMBL/GenBank/DDBJ databases">
        <title>Microbe sample from Colwellia echini.</title>
        <authorList>
            <person name="Christiansen L."/>
            <person name="Pathiraja D."/>
            <person name="Schultz-Johansen M."/>
            <person name="Choi I.-G."/>
            <person name="Stougaard P."/>
        </authorList>
    </citation>
    <scope>NUCLEOTIDE SEQUENCE [LARGE SCALE GENOMIC DNA]</scope>
    <source>
        <strain evidence="5 6">A3</strain>
    </source>
</reference>
<dbReference type="InterPro" id="IPR036388">
    <property type="entry name" value="WH-like_DNA-bd_sf"/>
</dbReference>
<dbReference type="InterPro" id="IPR036390">
    <property type="entry name" value="WH_DNA-bd_sf"/>
</dbReference>
<dbReference type="InterPro" id="IPR005650">
    <property type="entry name" value="BlaI_family"/>
</dbReference>
<evidence type="ECO:0000256" key="1">
    <source>
        <dbReference type="ARBA" id="ARBA00011046"/>
    </source>
</evidence>
<proteinExistence type="inferred from homology"/>
<comment type="similarity">
    <text evidence="1">Belongs to the BlaI transcriptional regulatory family.</text>
</comment>
<keyword evidence="6" id="KW-1185">Reference proteome</keyword>
<name>A0ABY3MV75_9GAMM</name>